<organism evidence="2">
    <name type="scientific">Streptomyces sp. R11</name>
    <dbReference type="NCBI Taxonomy" id="3238625"/>
    <lineage>
        <taxon>Bacteria</taxon>
        <taxon>Bacillati</taxon>
        <taxon>Actinomycetota</taxon>
        <taxon>Actinomycetes</taxon>
        <taxon>Kitasatosporales</taxon>
        <taxon>Streptomycetaceae</taxon>
        <taxon>Streptomyces</taxon>
    </lineage>
</organism>
<reference evidence="2" key="1">
    <citation type="submission" date="2024-07" db="EMBL/GenBank/DDBJ databases">
        <authorList>
            <person name="Yu S.T."/>
        </authorList>
    </citation>
    <scope>NUCLEOTIDE SEQUENCE</scope>
    <source>
        <strain evidence="2">R11</strain>
    </source>
</reference>
<feature type="compositionally biased region" description="Low complexity" evidence="1">
    <location>
        <begin position="37"/>
        <end position="47"/>
    </location>
</feature>
<dbReference type="RefSeq" id="WP_369271119.1">
    <property type="nucleotide sequence ID" value="NZ_CP163432.1"/>
</dbReference>
<dbReference type="AlphaFoldDB" id="A0AB39N0K4"/>
<gene>
    <name evidence="2" type="ORF">AB5J55_14740</name>
</gene>
<accession>A0AB39N0K4</accession>
<evidence type="ECO:0000313" key="2">
    <source>
        <dbReference type="EMBL" id="XDQ10834.1"/>
    </source>
</evidence>
<evidence type="ECO:0000256" key="1">
    <source>
        <dbReference type="SAM" id="MobiDB-lite"/>
    </source>
</evidence>
<proteinExistence type="predicted"/>
<protein>
    <submittedName>
        <fullName evidence="2">Uncharacterized protein</fullName>
    </submittedName>
</protein>
<name>A0AB39N0K4_9ACTN</name>
<sequence>MEPTAPATTYLLSGKRRLIAVRAVRAPAGLERDEGRSAGPAGGRAAR</sequence>
<feature type="region of interest" description="Disordered" evidence="1">
    <location>
        <begin position="26"/>
        <end position="47"/>
    </location>
</feature>
<dbReference type="EMBL" id="CP163432">
    <property type="protein sequence ID" value="XDQ10834.1"/>
    <property type="molecule type" value="Genomic_DNA"/>
</dbReference>